<name>A0ABY2ZU80_9GAMM</name>
<organism evidence="1 2">
    <name type="scientific">Pantoea dispersa</name>
    <dbReference type="NCBI Taxonomy" id="59814"/>
    <lineage>
        <taxon>Bacteria</taxon>
        <taxon>Pseudomonadati</taxon>
        <taxon>Pseudomonadota</taxon>
        <taxon>Gammaproteobacteria</taxon>
        <taxon>Enterobacterales</taxon>
        <taxon>Erwiniaceae</taxon>
        <taxon>Pantoea</taxon>
    </lineage>
</organism>
<dbReference type="EMBL" id="VICF01000010">
    <property type="protein sequence ID" value="TQC70092.1"/>
    <property type="molecule type" value="Genomic_DNA"/>
</dbReference>
<evidence type="ECO:0000313" key="1">
    <source>
        <dbReference type="EMBL" id="TQC70092.1"/>
    </source>
</evidence>
<proteinExistence type="predicted"/>
<evidence type="ECO:0008006" key="3">
    <source>
        <dbReference type="Google" id="ProtNLM"/>
    </source>
</evidence>
<protein>
    <recommendedName>
        <fullName evidence="3">Rho operon leader peptide</fullName>
    </recommendedName>
</protein>
<comment type="caution">
    <text evidence="1">The sequence shown here is derived from an EMBL/GenBank/DDBJ whole genome shotgun (WGS) entry which is preliminary data.</text>
</comment>
<dbReference type="Proteomes" id="UP000319715">
    <property type="component" value="Unassembled WGS sequence"/>
</dbReference>
<gene>
    <name evidence="1" type="ORF">FK492_20545</name>
</gene>
<evidence type="ECO:0000313" key="2">
    <source>
        <dbReference type="Proteomes" id="UP000319715"/>
    </source>
</evidence>
<accession>A0ABY2ZU80</accession>
<sequence>MIQDGFYSRFFSFFYRIARLRLPFLSVSFRKRALSPGVLSAVMLRTEPASRLCPAPFRGSGFPS</sequence>
<keyword evidence="2" id="KW-1185">Reference proteome</keyword>
<reference evidence="1 2" key="1">
    <citation type="submission" date="2019-06" db="EMBL/GenBank/DDBJ databases">
        <title>Pantoea dispersa Assembly.</title>
        <authorList>
            <person name="Wang J."/>
        </authorList>
    </citation>
    <scope>NUCLEOTIDE SEQUENCE [LARGE SCALE GENOMIC DNA]</scope>
    <source>
        <strain evidence="2">bio</strain>
    </source>
</reference>